<dbReference type="RefSeq" id="XP_007686858.1">
    <property type="nucleotide sequence ID" value="XM_007688668.1"/>
</dbReference>
<accession>W6Z9E4</accession>
<reference evidence="2 3" key="1">
    <citation type="journal article" date="2013" name="PLoS Genet.">
        <title>Comparative genome structure, secondary metabolite, and effector coding capacity across Cochliobolus pathogens.</title>
        <authorList>
            <person name="Condon B.J."/>
            <person name="Leng Y."/>
            <person name="Wu D."/>
            <person name="Bushley K.E."/>
            <person name="Ohm R.A."/>
            <person name="Otillar R."/>
            <person name="Martin J."/>
            <person name="Schackwitz W."/>
            <person name="Grimwood J."/>
            <person name="MohdZainudin N."/>
            <person name="Xue C."/>
            <person name="Wang R."/>
            <person name="Manning V.A."/>
            <person name="Dhillon B."/>
            <person name="Tu Z.J."/>
            <person name="Steffenson B.J."/>
            <person name="Salamov A."/>
            <person name="Sun H."/>
            <person name="Lowry S."/>
            <person name="LaButti K."/>
            <person name="Han J."/>
            <person name="Copeland A."/>
            <person name="Lindquist E."/>
            <person name="Barry K."/>
            <person name="Schmutz J."/>
            <person name="Baker S.E."/>
            <person name="Ciuffetti L.M."/>
            <person name="Grigoriev I.V."/>
            <person name="Zhong S."/>
            <person name="Turgeon B.G."/>
        </authorList>
    </citation>
    <scope>NUCLEOTIDE SEQUENCE [LARGE SCALE GENOMIC DNA]</scope>
    <source>
        <strain evidence="2 3">ATCC 44560</strain>
    </source>
</reference>
<dbReference type="KEGG" id="bor:COCMIDRAFT_92350"/>
<dbReference type="Proteomes" id="UP000054032">
    <property type="component" value="Unassembled WGS sequence"/>
</dbReference>
<protein>
    <submittedName>
        <fullName evidence="2">Uncharacterized protein</fullName>
    </submittedName>
</protein>
<evidence type="ECO:0000313" key="3">
    <source>
        <dbReference type="Proteomes" id="UP000054032"/>
    </source>
</evidence>
<keyword evidence="3" id="KW-1185">Reference proteome</keyword>
<feature type="region of interest" description="Disordered" evidence="1">
    <location>
        <begin position="73"/>
        <end position="103"/>
    </location>
</feature>
<feature type="compositionally biased region" description="Basic and acidic residues" evidence="1">
    <location>
        <begin position="80"/>
        <end position="103"/>
    </location>
</feature>
<organism evidence="2 3">
    <name type="scientific">Bipolaris oryzae ATCC 44560</name>
    <dbReference type="NCBI Taxonomy" id="930090"/>
    <lineage>
        <taxon>Eukaryota</taxon>
        <taxon>Fungi</taxon>
        <taxon>Dikarya</taxon>
        <taxon>Ascomycota</taxon>
        <taxon>Pezizomycotina</taxon>
        <taxon>Dothideomycetes</taxon>
        <taxon>Pleosporomycetidae</taxon>
        <taxon>Pleosporales</taxon>
        <taxon>Pleosporineae</taxon>
        <taxon>Pleosporaceae</taxon>
        <taxon>Bipolaris</taxon>
    </lineage>
</organism>
<name>W6Z9E4_COCMI</name>
<dbReference type="EMBL" id="KI963963">
    <property type="protein sequence ID" value="EUC46645.1"/>
    <property type="molecule type" value="Genomic_DNA"/>
</dbReference>
<evidence type="ECO:0000313" key="2">
    <source>
        <dbReference type="EMBL" id="EUC46645.1"/>
    </source>
</evidence>
<evidence type="ECO:0000256" key="1">
    <source>
        <dbReference type="SAM" id="MobiDB-lite"/>
    </source>
</evidence>
<dbReference type="HOGENOM" id="CLU_2263278_0_0_1"/>
<sequence>MTTSAVKKKWVHCCTVSVSWLGRTWKKSKADTCAAVAVRGAKLACAYVEPWFVQLHACIWYRYRAGRRVYLRRKQKSKKRGDDDWCDAGRDGEANDGAVERRQ</sequence>
<dbReference type="AlphaFoldDB" id="W6Z9E4"/>
<gene>
    <name evidence="2" type="ORF">COCMIDRAFT_92350</name>
</gene>
<dbReference type="GeneID" id="19128058"/>
<proteinExistence type="predicted"/>